<sequence>MRNKFEITLAAARVNVDLTQKEVVEILKEDYGITLTRQKLSDYEKDSTDLPISLAKALTSIYKISEENIFFGTKSTLSYTLRLKKSNDVKQPA</sequence>
<evidence type="ECO:0000313" key="3">
    <source>
        <dbReference type="Proteomes" id="UP000326078"/>
    </source>
</evidence>
<accession>A0A5N0YL83</accession>
<dbReference type="EMBL" id="VYUT01000024">
    <property type="protein sequence ID" value="KAA9203751.1"/>
    <property type="molecule type" value="Genomic_DNA"/>
</dbReference>
<dbReference type="PROSITE" id="PS50943">
    <property type="entry name" value="HTH_CROC1"/>
    <property type="match status" value="1"/>
</dbReference>
<dbReference type="InterPro" id="IPR001387">
    <property type="entry name" value="Cro/C1-type_HTH"/>
</dbReference>
<feature type="domain" description="HTH cro/C1-type" evidence="1">
    <location>
        <begin position="9"/>
        <end position="69"/>
    </location>
</feature>
<evidence type="ECO:0000259" key="1">
    <source>
        <dbReference type="PROSITE" id="PS50943"/>
    </source>
</evidence>
<dbReference type="InterPro" id="IPR010982">
    <property type="entry name" value="Lambda_DNA-bd_dom_sf"/>
</dbReference>
<dbReference type="RefSeq" id="WP_104661814.1">
    <property type="nucleotide sequence ID" value="NZ_PTWL01000144.1"/>
</dbReference>
<protein>
    <submittedName>
        <fullName evidence="2">Helix-turn-helix transcriptional regulator</fullName>
    </submittedName>
</protein>
<evidence type="ECO:0000313" key="2">
    <source>
        <dbReference type="EMBL" id="KAA9203751.1"/>
    </source>
</evidence>
<proteinExistence type="predicted"/>
<name>A0A5N0YL83_9ENTE</name>
<dbReference type="SUPFAM" id="SSF47413">
    <property type="entry name" value="lambda repressor-like DNA-binding domains"/>
    <property type="match status" value="1"/>
</dbReference>
<dbReference type="Gene3D" id="1.10.260.40">
    <property type="entry name" value="lambda repressor-like DNA-binding domains"/>
    <property type="match status" value="1"/>
</dbReference>
<dbReference type="AlphaFoldDB" id="A0A5N0YL83"/>
<reference evidence="2 3" key="1">
    <citation type="submission" date="2019-09" db="EMBL/GenBank/DDBJ databases">
        <title>Vancomyinc resistant enterococci isolated from farm animals in Switzerland.</title>
        <authorList>
            <person name="Stevens M.J.A."/>
            <person name="Stephan R."/>
            <person name="Morach M."/>
            <person name="Nuesch-Inderbinen M."/>
        </authorList>
    </citation>
    <scope>NUCLEOTIDE SEQUENCE [LARGE SCALE GENOMIC DNA]</scope>
    <source>
        <strain evidence="2 3">GH27</strain>
    </source>
</reference>
<gene>
    <name evidence="2" type="ORF">F6X95_12810</name>
</gene>
<comment type="caution">
    <text evidence="2">The sequence shown here is derived from an EMBL/GenBank/DDBJ whole genome shotgun (WGS) entry which is preliminary data.</text>
</comment>
<organism evidence="2 3">
    <name type="scientific">Enterococcus durans</name>
    <dbReference type="NCBI Taxonomy" id="53345"/>
    <lineage>
        <taxon>Bacteria</taxon>
        <taxon>Bacillati</taxon>
        <taxon>Bacillota</taxon>
        <taxon>Bacilli</taxon>
        <taxon>Lactobacillales</taxon>
        <taxon>Enterococcaceae</taxon>
        <taxon>Enterococcus</taxon>
    </lineage>
</organism>
<dbReference type="Proteomes" id="UP000326078">
    <property type="component" value="Unassembled WGS sequence"/>
</dbReference>
<dbReference type="GO" id="GO:0003677">
    <property type="term" value="F:DNA binding"/>
    <property type="evidence" value="ECO:0007669"/>
    <property type="project" value="InterPro"/>
</dbReference>